<reference evidence="1 2" key="1">
    <citation type="journal article" date="2018" name="Nat. Ecol. Evol.">
        <title>Pezizomycetes genomes reveal the molecular basis of ectomycorrhizal truffle lifestyle.</title>
        <authorList>
            <person name="Murat C."/>
            <person name="Payen T."/>
            <person name="Noel B."/>
            <person name="Kuo A."/>
            <person name="Morin E."/>
            <person name="Chen J."/>
            <person name="Kohler A."/>
            <person name="Krizsan K."/>
            <person name="Balestrini R."/>
            <person name="Da Silva C."/>
            <person name="Montanini B."/>
            <person name="Hainaut M."/>
            <person name="Levati E."/>
            <person name="Barry K.W."/>
            <person name="Belfiori B."/>
            <person name="Cichocki N."/>
            <person name="Clum A."/>
            <person name="Dockter R.B."/>
            <person name="Fauchery L."/>
            <person name="Guy J."/>
            <person name="Iotti M."/>
            <person name="Le Tacon F."/>
            <person name="Lindquist E.A."/>
            <person name="Lipzen A."/>
            <person name="Malagnac F."/>
            <person name="Mello A."/>
            <person name="Molinier V."/>
            <person name="Miyauchi S."/>
            <person name="Poulain J."/>
            <person name="Riccioni C."/>
            <person name="Rubini A."/>
            <person name="Sitrit Y."/>
            <person name="Splivallo R."/>
            <person name="Traeger S."/>
            <person name="Wang M."/>
            <person name="Zifcakova L."/>
            <person name="Wipf D."/>
            <person name="Zambonelli A."/>
            <person name="Paolocci F."/>
            <person name="Nowrousian M."/>
            <person name="Ottonello S."/>
            <person name="Baldrian P."/>
            <person name="Spatafora J.W."/>
            <person name="Henrissat B."/>
            <person name="Nagy L.G."/>
            <person name="Aury J.M."/>
            <person name="Wincker P."/>
            <person name="Grigoriev I.V."/>
            <person name="Bonfante P."/>
            <person name="Martin F.M."/>
        </authorList>
    </citation>
    <scope>NUCLEOTIDE SEQUENCE [LARGE SCALE GENOMIC DNA]</scope>
    <source>
        <strain evidence="1 2">ATCC MYA-4762</strain>
    </source>
</reference>
<evidence type="ECO:0000313" key="2">
    <source>
        <dbReference type="Proteomes" id="UP000267821"/>
    </source>
</evidence>
<gene>
    <name evidence="1" type="ORF">L211DRAFT_845290</name>
</gene>
<sequence length="518" mass="58698">MSTTVFIKCVVDAASTTDFPYAAGALTRRGRCTHKTRPALTRRGRCTHKTWPALTRRGRCTHKTWPVMSTTVFIKCVVDAASTTDFPFFIKCVVDAASTTDFPYAAGALTRRGRCTHKTRPALTRRGRCTHKTRPALTRRGRCTHKTWPVMSTTVFIKCVVDAASTTDFPYGGIVQSLNVPSFYVGWLSSYYGLEIYGFIFGLPGSYFLAPLPEITSFKNLYKLIFPSLVGTLTSGAEHSRGRCRTLTWPVQNTHVRRRTLTWPAQKYMASADVAKLSQSLMPTYLSHSPIPTYLSHKHPCQYTSLPLYNHSEFRMAAPIPKRRISQPIQLSLAATRTKRARTAVQVIPTMIDSEGYVNDTTLESFMPSDMAKWLPKVYIDLLVASQNAEEWRGKLFWLTAMVWHKVHCISDPFMDELLQVVRPARDGIIDITSEKQTLKDYVFDLQNIFCDVLIGLSQMWIQGSAGKLFRDTLHKDHAKKKAITRLTVFAVEDWFELRTKDYYAIWSPVAFVTDGLL</sequence>
<dbReference type="EMBL" id="ML121529">
    <property type="protein sequence ID" value="RPB28166.1"/>
    <property type="molecule type" value="Genomic_DNA"/>
</dbReference>
<evidence type="ECO:0000313" key="1">
    <source>
        <dbReference type="EMBL" id="RPB28166.1"/>
    </source>
</evidence>
<dbReference type="OrthoDB" id="5496294at2759"/>
<protein>
    <submittedName>
        <fullName evidence="1">Uncharacterized protein</fullName>
    </submittedName>
</protein>
<name>A0A3N4LZ26_9PEZI</name>
<dbReference type="AlphaFoldDB" id="A0A3N4LZ26"/>
<organism evidence="1 2">
    <name type="scientific">Terfezia boudieri ATCC MYA-4762</name>
    <dbReference type="NCBI Taxonomy" id="1051890"/>
    <lineage>
        <taxon>Eukaryota</taxon>
        <taxon>Fungi</taxon>
        <taxon>Dikarya</taxon>
        <taxon>Ascomycota</taxon>
        <taxon>Pezizomycotina</taxon>
        <taxon>Pezizomycetes</taxon>
        <taxon>Pezizales</taxon>
        <taxon>Pezizaceae</taxon>
        <taxon>Terfezia</taxon>
    </lineage>
</organism>
<dbReference type="InParanoid" id="A0A3N4LZ26"/>
<keyword evidence="2" id="KW-1185">Reference proteome</keyword>
<dbReference type="Proteomes" id="UP000267821">
    <property type="component" value="Unassembled WGS sequence"/>
</dbReference>
<proteinExistence type="predicted"/>
<accession>A0A3N4LZ26</accession>